<comment type="caution">
    <text evidence="1">The sequence shown here is derived from an EMBL/GenBank/DDBJ whole genome shotgun (WGS) entry which is preliminary data.</text>
</comment>
<evidence type="ECO:0000313" key="1">
    <source>
        <dbReference type="EMBL" id="OOS24493.1"/>
    </source>
</evidence>
<dbReference type="EMBL" id="MUYV01000008">
    <property type="protein sequence ID" value="OOS24493.1"/>
    <property type="molecule type" value="Genomic_DNA"/>
</dbReference>
<reference evidence="1 2" key="1">
    <citation type="submission" date="2017-02" db="EMBL/GenBank/DDBJ databases">
        <title>Draft genome sequence of Moraxella porci CCUG 54912T type strain.</title>
        <authorList>
            <person name="Salva-Serra F."/>
            <person name="Engstrom-Jakobsson H."/>
            <person name="Thorell K."/>
            <person name="Jaen-Luchoro D."/>
            <person name="Gonzales-Siles L."/>
            <person name="Karlsson R."/>
            <person name="Yazdan S."/>
            <person name="Boulund F."/>
            <person name="Johnning A."/>
            <person name="Engstrand L."/>
            <person name="Kristiansson E."/>
            <person name="Moore E."/>
        </authorList>
    </citation>
    <scope>NUCLEOTIDE SEQUENCE [LARGE SCALE GENOMIC DNA]</scope>
    <source>
        <strain evidence="1 2">CCUG 54912</strain>
    </source>
</reference>
<keyword evidence="2" id="KW-1185">Reference proteome</keyword>
<accession>A0A1T0CQ76</accession>
<sequence>MAAAGICDAIGICAYYTLNTARLCSKNSTELYRLCNMGLICLIFNQLFTKIKQPIALMTMPSLREA</sequence>
<name>A0A1T0CQ76_9GAMM</name>
<protein>
    <submittedName>
        <fullName evidence="1">Uncharacterized protein</fullName>
    </submittedName>
</protein>
<dbReference type="AlphaFoldDB" id="A0A1T0CQ76"/>
<evidence type="ECO:0000313" key="2">
    <source>
        <dbReference type="Proteomes" id="UP000190683"/>
    </source>
</evidence>
<organism evidence="1 2">
    <name type="scientific">Moraxella porci DSM 25326</name>
    <dbReference type="NCBI Taxonomy" id="573983"/>
    <lineage>
        <taxon>Bacteria</taxon>
        <taxon>Pseudomonadati</taxon>
        <taxon>Pseudomonadota</taxon>
        <taxon>Gammaproteobacteria</taxon>
        <taxon>Moraxellales</taxon>
        <taxon>Moraxellaceae</taxon>
        <taxon>Moraxella</taxon>
    </lineage>
</organism>
<dbReference type="Proteomes" id="UP000190683">
    <property type="component" value="Unassembled WGS sequence"/>
</dbReference>
<gene>
    <name evidence="1" type="ORF">B0681_06740</name>
</gene>
<proteinExistence type="predicted"/>